<dbReference type="EMBL" id="JABSWW010000001">
    <property type="protein sequence ID" value="NRT89887.1"/>
    <property type="molecule type" value="Genomic_DNA"/>
</dbReference>
<evidence type="ECO:0000313" key="2">
    <source>
        <dbReference type="Proteomes" id="UP001193748"/>
    </source>
</evidence>
<gene>
    <name evidence="1" type="ORF">B0H41_003566</name>
</gene>
<dbReference type="Proteomes" id="UP001193748">
    <property type="component" value="Unassembled WGS sequence"/>
</dbReference>
<reference evidence="1" key="2">
    <citation type="journal article" date="2022" name="Nat. Biotechnol.">
        <title>Carbon-negative production of acetone and isopropanol by gas fermentation at industrial pilot scale.</title>
        <authorList>
            <person name="Liew F.E."/>
            <person name="Nogle R."/>
            <person name="Abdalla T."/>
            <person name="Rasor B.J."/>
            <person name="Canter C."/>
            <person name="Jensen R.O."/>
            <person name="Wang L."/>
            <person name="Strutz J."/>
            <person name="Chirania P."/>
            <person name="De Tissera S."/>
            <person name="Mueller A.P."/>
            <person name="Ruan Z."/>
            <person name="Gao A."/>
            <person name="Tran L."/>
            <person name="Engle N.L."/>
            <person name="Bromley J.C."/>
            <person name="Daniell J."/>
            <person name="Conrado R."/>
            <person name="Tschaplinski T.J."/>
            <person name="Giannone R.J."/>
            <person name="Hettich R.L."/>
            <person name="Karim A.S."/>
            <person name="Simpson S.D."/>
            <person name="Brown S.D."/>
            <person name="Leang C."/>
            <person name="Jewett M.C."/>
            <person name="Kopke M."/>
        </authorList>
    </citation>
    <scope>NUCLEOTIDE SEQUENCE</scope>
    <source>
        <strain evidence="1">DJ080</strain>
    </source>
</reference>
<evidence type="ECO:0000313" key="1">
    <source>
        <dbReference type="EMBL" id="NRT89887.1"/>
    </source>
</evidence>
<reference evidence="1" key="1">
    <citation type="submission" date="2020-05" db="EMBL/GenBank/DDBJ databases">
        <authorList>
            <person name="Brown S."/>
            <person name="Huntemann M."/>
            <person name="Clum A."/>
            <person name="Spunde A."/>
            <person name="Palaniappan K."/>
            <person name="Ritter S."/>
            <person name="Mikhailova N."/>
            <person name="Chen I.-M."/>
            <person name="Stamatis D."/>
            <person name="Reddy T."/>
            <person name="O'Malley R."/>
            <person name="Daum C."/>
            <person name="Shapiro N."/>
            <person name="Ivanova N."/>
            <person name="Kyrpides N."/>
            <person name="Woyke T."/>
        </authorList>
    </citation>
    <scope>NUCLEOTIDE SEQUENCE</scope>
    <source>
        <strain evidence="1">DJ080</strain>
    </source>
</reference>
<accession>A0AAX0B478</accession>
<protein>
    <submittedName>
        <fullName evidence="1">Uncharacterized protein</fullName>
    </submittedName>
</protein>
<name>A0AAX0B478_CLOBE</name>
<organism evidence="1 2">
    <name type="scientific">Clostridium beijerinckii</name>
    <name type="common">Clostridium MP</name>
    <dbReference type="NCBI Taxonomy" id="1520"/>
    <lineage>
        <taxon>Bacteria</taxon>
        <taxon>Bacillati</taxon>
        <taxon>Bacillota</taxon>
        <taxon>Clostridia</taxon>
        <taxon>Eubacteriales</taxon>
        <taxon>Clostridiaceae</taxon>
        <taxon>Clostridium</taxon>
    </lineage>
</organism>
<sequence>MNATRRMAKCISKGITSNNKEVVVKLLTLQEVTKMI</sequence>
<dbReference type="AlphaFoldDB" id="A0AAX0B478"/>
<proteinExistence type="predicted"/>
<comment type="caution">
    <text evidence="1">The sequence shown here is derived from an EMBL/GenBank/DDBJ whole genome shotgun (WGS) entry which is preliminary data.</text>
</comment>